<keyword evidence="1" id="KW-0472">Membrane</keyword>
<accession>A0A2H0X742</accession>
<sequence length="117" mass="12797">MQNRHKNTFNLLGFLSDYFETALILLIGYAVSLLILTLAENRGFNSLWSGVIAGAALITTVLIPLAKNCLRRKVNFTLVLVFAALTIFTIFAWGVPNMITNASRSIVNCIFAGMGIS</sequence>
<evidence type="ECO:0000313" key="2">
    <source>
        <dbReference type="EMBL" id="PIS20750.1"/>
    </source>
</evidence>
<evidence type="ECO:0000313" key="3">
    <source>
        <dbReference type="Proteomes" id="UP000231414"/>
    </source>
</evidence>
<keyword evidence="1" id="KW-1133">Transmembrane helix</keyword>
<proteinExistence type="predicted"/>
<keyword evidence="1" id="KW-0812">Transmembrane</keyword>
<name>A0A2H0X742_UNCKA</name>
<evidence type="ECO:0000256" key="1">
    <source>
        <dbReference type="SAM" id="Phobius"/>
    </source>
</evidence>
<protein>
    <submittedName>
        <fullName evidence="2">Uncharacterized protein</fullName>
    </submittedName>
</protein>
<dbReference type="Proteomes" id="UP000231414">
    <property type="component" value="Unassembled WGS sequence"/>
</dbReference>
<reference evidence="3" key="1">
    <citation type="submission" date="2017-09" db="EMBL/GenBank/DDBJ databases">
        <title>Depth-based differentiation of microbial function through sediment-hosted aquifers and enrichment of novel symbionts in the deep terrestrial subsurface.</title>
        <authorList>
            <person name="Probst A.J."/>
            <person name="Ladd B."/>
            <person name="Jarett J.K."/>
            <person name="Geller-Mcgrath D.E."/>
            <person name="Sieber C.M.K."/>
            <person name="Emerson J.B."/>
            <person name="Anantharaman K."/>
            <person name="Thomas B.C."/>
            <person name="Malmstrom R."/>
            <person name="Stieglmeier M."/>
            <person name="Klingl A."/>
            <person name="Woyke T."/>
            <person name="Ryan C.M."/>
            <person name="Banfield J.F."/>
        </authorList>
    </citation>
    <scope>NUCLEOTIDE SEQUENCE [LARGE SCALE GENOMIC DNA]</scope>
</reference>
<feature type="transmembrane region" description="Helical" evidence="1">
    <location>
        <begin position="77"/>
        <end position="95"/>
    </location>
</feature>
<feature type="transmembrane region" description="Helical" evidence="1">
    <location>
        <begin position="21"/>
        <end position="39"/>
    </location>
</feature>
<comment type="caution">
    <text evidence="2">The sequence shown here is derived from an EMBL/GenBank/DDBJ whole genome shotgun (WGS) entry which is preliminary data.</text>
</comment>
<organism evidence="2 3">
    <name type="scientific">candidate division WWE3 bacterium CG08_land_8_20_14_0_20_43_13</name>
    <dbReference type="NCBI Taxonomy" id="1975087"/>
    <lineage>
        <taxon>Bacteria</taxon>
        <taxon>Katanobacteria</taxon>
    </lineage>
</organism>
<dbReference type="AlphaFoldDB" id="A0A2H0X742"/>
<feature type="transmembrane region" description="Helical" evidence="1">
    <location>
        <begin position="45"/>
        <end position="65"/>
    </location>
</feature>
<dbReference type="EMBL" id="PEYW01000030">
    <property type="protein sequence ID" value="PIS20750.1"/>
    <property type="molecule type" value="Genomic_DNA"/>
</dbReference>
<gene>
    <name evidence="2" type="ORF">COT52_02175</name>
</gene>